<evidence type="ECO:0000256" key="8">
    <source>
        <dbReference type="HAMAP-Rule" id="MF_00022"/>
    </source>
</evidence>
<comment type="catalytic activity">
    <reaction evidence="8">
        <text>tRNA(Glu) + L-glutamate + ATP = L-glutamyl-tRNA(Glu) + AMP + diphosphate</text>
        <dbReference type="Rhea" id="RHEA:23540"/>
        <dbReference type="Rhea" id="RHEA-COMP:9663"/>
        <dbReference type="Rhea" id="RHEA-COMP:9680"/>
        <dbReference type="ChEBI" id="CHEBI:29985"/>
        <dbReference type="ChEBI" id="CHEBI:30616"/>
        <dbReference type="ChEBI" id="CHEBI:33019"/>
        <dbReference type="ChEBI" id="CHEBI:78442"/>
        <dbReference type="ChEBI" id="CHEBI:78520"/>
        <dbReference type="ChEBI" id="CHEBI:456215"/>
        <dbReference type="EC" id="6.1.1.17"/>
    </reaction>
</comment>
<dbReference type="Proteomes" id="UP000250796">
    <property type="component" value="Chromosome MESINF"/>
</dbReference>
<evidence type="ECO:0000256" key="4">
    <source>
        <dbReference type="ARBA" id="ARBA00022741"/>
    </source>
</evidence>
<feature type="domain" description="Glutamyl/glutaminyl-tRNA synthetase class Ib catalytic" evidence="9">
    <location>
        <begin position="116"/>
        <end position="299"/>
    </location>
</feature>
<dbReference type="GO" id="GO:0008270">
    <property type="term" value="F:zinc ion binding"/>
    <property type="evidence" value="ECO:0007669"/>
    <property type="project" value="InterPro"/>
</dbReference>
<dbReference type="InterPro" id="IPR020058">
    <property type="entry name" value="Glu/Gln-tRNA-synth_Ib_cat-dom"/>
</dbReference>
<dbReference type="GO" id="GO:0006424">
    <property type="term" value="P:glutamyl-tRNA aminoacylation"/>
    <property type="evidence" value="ECO:0007669"/>
    <property type="project" value="UniProtKB-UniRule"/>
</dbReference>
<dbReference type="InterPro" id="IPR008925">
    <property type="entry name" value="aa_tRNA-synth_I_cd-bd_sf"/>
</dbReference>
<keyword evidence="2 8" id="KW-0963">Cytoplasm</keyword>
<dbReference type="PROSITE" id="PS00178">
    <property type="entry name" value="AA_TRNA_LIGASE_I"/>
    <property type="match status" value="1"/>
</dbReference>
<dbReference type="KEGG" id="minf:MESINF_0400"/>
<comment type="caution">
    <text evidence="8">Lacks conserved residue(s) required for the propagation of feature annotation.</text>
</comment>
<dbReference type="Pfam" id="PF19269">
    <property type="entry name" value="Anticodon_2"/>
    <property type="match status" value="1"/>
</dbReference>
<keyword evidence="6 8" id="KW-0648">Protein biosynthesis</keyword>
<dbReference type="GO" id="GO:0005829">
    <property type="term" value="C:cytosol"/>
    <property type="evidence" value="ECO:0007669"/>
    <property type="project" value="TreeGrafter"/>
</dbReference>
<name>A0A7Z7PMH0_9BACT</name>
<feature type="short sequence motif" description="'HIGH' region" evidence="8">
    <location>
        <begin position="8"/>
        <end position="18"/>
    </location>
</feature>
<keyword evidence="12" id="KW-1185">Reference proteome</keyword>
<dbReference type="PRINTS" id="PR00987">
    <property type="entry name" value="TRNASYNTHGLU"/>
</dbReference>
<dbReference type="InterPro" id="IPR045462">
    <property type="entry name" value="aa-tRNA-synth_I_cd-bd"/>
</dbReference>
<evidence type="ECO:0000313" key="11">
    <source>
        <dbReference type="EMBL" id="SSC11849.1"/>
    </source>
</evidence>
<gene>
    <name evidence="8 11" type="primary">gltX</name>
    <name evidence="11" type="ORF">MESINF_0400</name>
</gene>
<dbReference type="EMBL" id="LS974202">
    <property type="protein sequence ID" value="SSC11849.1"/>
    <property type="molecule type" value="Genomic_DNA"/>
</dbReference>
<dbReference type="Pfam" id="PF00749">
    <property type="entry name" value="tRNA-synt_1c"/>
    <property type="match status" value="2"/>
</dbReference>
<evidence type="ECO:0000256" key="3">
    <source>
        <dbReference type="ARBA" id="ARBA00022598"/>
    </source>
</evidence>
<evidence type="ECO:0000256" key="6">
    <source>
        <dbReference type="ARBA" id="ARBA00022917"/>
    </source>
</evidence>
<dbReference type="Gene3D" id="3.90.800.10">
    <property type="entry name" value="Glutamyl-tRNA Synthetase, Domain 3"/>
    <property type="match status" value="1"/>
</dbReference>
<dbReference type="HAMAP" id="MF_00022">
    <property type="entry name" value="Glu_tRNA_synth_type1"/>
    <property type="match status" value="1"/>
</dbReference>
<dbReference type="InterPro" id="IPR020061">
    <property type="entry name" value="Glu_tRNA_lig_a-bdl"/>
</dbReference>
<dbReference type="CDD" id="cd00808">
    <property type="entry name" value="GluRS_core"/>
    <property type="match status" value="1"/>
</dbReference>
<dbReference type="Gene3D" id="1.10.8.70">
    <property type="entry name" value="Glutamate-tRNA synthetase, class I, anticodon-binding domain 1"/>
    <property type="match status" value="1"/>
</dbReference>
<dbReference type="Gene3D" id="1.10.1160.10">
    <property type="entry name" value="Glutamyl-trna Synthetase, Domain 2"/>
    <property type="match status" value="1"/>
</dbReference>
<dbReference type="GO" id="GO:0004818">
    <property type="term" value="F:glutamate-tRNA ligase activity"/>
    <property type="evidence" value="ECO:0007669"/>
    <property type="project" value="UniProtKB-UniRule"/>
</dbReference>
<comment type="similarity">
    <text evidence="1 8">Belongs to the class-I aminoacyl-tRNA synthetase family. Glutamate--tRNA ligase type 1 subfamily.</text>
</comment>
<dbReference type="InterPro" id="IPR049940">
    <property type="entry name" value="GluQ/Sye"/>
</dbReference>
<keyword evidence="3 8" id="KW-0436">Ligase</keyword>
<dbReference type="InterPro" id="IPR004527">
    <property type="entry name" value="Glu-tRNA-ligase_bac/mito"/>
</dbReference>
<sequence>MVRCRFAPSPTGNLHVGGVRTALFNWLFAKNQSGNFVLRIEDTDTERSEKKFEDQILTSMKWCGLDWSEGPDIGGPYGPYRQSERVELGIYDRFARELVEKGSAYYAVYHKDDPENVLRTSKEKPTDLSSDETYTIKFKIPEGITEFFDLSKGNMSFENENFGDFVIIKSNGYPTYNFAVVIDDHLMEITHVFRGEDHLTNTPRQIMMYRALGWEHPIFMHIPLILGSDRSPLSKRHGHTSVDHFRSEGYLSVGLMNYLALLGWTVDQEIFDYHEKVKDFVPSDISNKGVVFDYEKLEWINGKHMRLMEPERLLAEFGLWLKYTGRFDYYASVESEPFYALEVISMCREKINTIEQLYDFSLPFFSEEIDYQEEYVVKYLENDWSKDLIAAAIRRFESSDDWSVEGVERVIRDLAEEKITSKKNTFQLLRGGVTGRLVTPGLFETISILGRDRVLNRLENLLELIEYEEGDFSS</sequence>
<dbReference type="RefSeq" id="WP_169698285.1">
    <property type="nucleotide sequence ID" value="NZ_LS974202.1"/>
</dbReference>
<dbReference type="NCBIfam" id="TIGR00464">
    <property type="entry name" value="gltX_bact"/>
    <property type="match status" value="1"/>
</dbReference>
<accession>A0A7Z7PMH0</accession>
<keyword evidence="4 8" id="KW-0547">Nucleotide-binding</keyword>
<protein>
    <recommendedName>
        <fullName evidence="8">Glutamate--tRNA ligase</fullName>
        <ecNumber evidence="8">6.1.1.17</ecNumber>
    </recommendedName>
    <alternativeName>
        <fullName evidence="8">Glutamyl-tRNA synthetase</fullName>
        <shortName evidence="8">GluRS</shortName>
    </alternativeName>
</protein>
<dbReference type="InterPro" id="IPR001412">
    <property type="entry name" value="aa-tRNA-synth_I_CS"/>
</dbReference>
<feature type="domain" description="Aminoacyl-tRNA synthetase class I anticodon-binding" evidence="10">
    <location>
        <begin position="338"/>
        <end position="461"/>
    </location>
</feature>
<evidence type="ECO:0000259" key="10">
    <source>
        <dbReference type="Pfam" id="PF19269"/>
    </source>
</evidence>
<comment type="function">
    <text evidence="8">Catalyzes the attachment of glutamate to tRNA(Glu) in a two-step reaction: glutamate is first activated by ATP to form Glu-AMP and then transferred to the acceptor end of tRNA(Glu).</text>
</comment>
<dbReference type="PANTHER" id="PTHR43311:SF2">
    <property type="entry name" value="GLUTAMATE--TRNA LIGASE, MITOCHONDRIAL-RELATED"/>
    <property type="match status" value="1"/>
</dbReference>
<evidence type="ECO:0000256" key="1">
    <source>
        <dbReference type="ARBA" id="ARBA00007894"/>
    </source>
</evidence>
<comment type="subunit">
    <text evidence="8">Monomer.</text>
</comment>
<dbReference type="AlphaFoldDB" id="A0A7Z7PMH0"/>
<feature type="binding site" evidence="8">
    <location>
        <position position="235"/>
    </location>
    <ligand>
        <name>ATP</name>
        <dbReference type="ChEBI" id="CHEBI:30616"/>
    </ligand>
</feature>
<reference evidence="11 12" key="1">
    <citation type="submission" date="2017-01" db="EMBL/GenBank/DDBJ databases">
        <authorList>
            <person name="Erauso G."/>
        </authorList>
    </citation>
    <scope>NUCLEOTIDE SEQUENCE [LARGE SCALE GENOMIC DNA]</scope>
    <source>
        <strain evidence="11">MESINF1</strain>
    </source>
</reference>
<evidence type="ECO:0000259" key="9">
    <source>
        <dbReference type="Pfam" id="PF00749"/>
    </source>
</evidence>
<feature type="domain" description="Glutamyl/glutaminyl-tRNA synthetase class Ib catalytic" evidence="9">
    <location>
        <begin position="1"/>
        <end position="114"/>
    </location>
</feature>
<dbReference type="InterPro" id="IPR014729">
    <property type="entry name" value="Rossmann-like_a/b/a_fold"/>
</dbReference>
<keyword evidence="5 8" id="KW-0067">ATP-binding</keyword>
<dbReference type="Gene3D" id="1.10.10.350">
    <property type="match status" value="1"/>
</dbReference>
<keyword evidence="7 8" id="KW-0030">Aminoacyl-tRNA synthetase</keyword>
<dbReference type="GO" id="GO:0000049">
    <property type="term" value="F:tRNA binding"/>
    <property type="evidence" value="ECO:0007669"/>
    <property type="project" value="InterPro"/>
</dbReference>
<evidence type="ECO:0000313" key="12">
    <source>
        <dbReference type="Proteomes" id="UP000250796"/>
    </source>
</evidence>
<dbReference type="InterPro" id="IPR020751">
    <property type="entry name" value="aa-tRNA-synth_I_codon-bd_sub2"/>
</dbReference>
<proteinExistence type="inferred from homology"/>
<comment type="subcellular location">
    <subcellularLocation>
        <location evidence="8">Cytoplasm</location>
    </subcellularLocation>
</comment>
<dbReference type="GO" id="GO:0005524">
    <property type="term" value="F:ATP binding"/>
    <property type="evidence" value="ECO:0007669"/>
    <property type="project" value="UniProtKB-UniRule"/>
</dbReference>
<dbReference type="PANTHER" id="PTHR43311">
    <property type="entry name" value="GLUTAMATE--TRNA LIGASE"/>
    <property type="match status" value="1"/>
</dbReference>
<evidence type="ECO:0000256" key="5">
    <source>
        <dbReference type="ARBA" id="ARBA00022840"/>
    </source>
</evidence>
<feature type="short sequence motif" description="'KMSKS' region" evidence="8">
    <location>
        <begin position="232"/>
        <end position="236"/>
    </location>
</feature>
<dbReference type="SUPFAM" id="SSF48163">
    <property type="entry name" value="An anticodon-binding domain of class I aminoacyl-tRNA synthetases"/>
    <property type="match status" value="1"/>
</dbReference>
<evidence type="ECO:0000256" key="7">
    <source>
        <dbReference type="ARBA" id="ARBA00023146"/>
    </source>
</evidence>
<dbReference type="SUPFAM" id="SSF52374">
    <property type="entry name" value="Nucleotidylyl transferase"/>
    <property type="match status" value="1"/>
</dbReference>
<dbReference type="InterPro" id="IPR020752">
    <property type="entry name" value="Glu-tRNA-synth_I_codon-bd_sub1"/>
</dbReference>
<evidence type="ECO:0000256" key="2">
    <source>
        <dbReference type="ARBA" id="ARBA00022490"/>
    </source>
</evidence>
<dbReference type="InterPro" id="IPR033910">
    <property type="entry name" value="GluRS_core"/>
</dbReference>
<organism evidence="11 12">
    <name type="scientific">Mesotoga infera</name>
    <dbReference type="NCBI Taxonomy" id="1236046"/>
    <lineage>
        <taxon>Bacteria</taxon>
        <taxon>Thermotogati</taxon>
        <taxon>Thermotogota</taxon>
        <taxon>Thermotogae</taxon>
        <taxon>Kosmotogales</taxon>
        <taxon>Kosmotogaceae</taxon>
        <taxon>Mesotoga</taxon>
    </lineage>
</organism>
<dbReference type="Gene3D" id="3.40.50.620">
    <property type="entry name" value="HUPs"/>
    <property type="match status" value="1"/>
</dbReference>
<dbReference type="InterPro" id="IPR000924">
    <property type="entry name" value="Glu/Gln-tRNA-synth"/>
</dbReference>
<dbReference type="EC" id="6.1.1.17" evidence="8"/>